<reference evidence="1 2" key="1">
    <citation type="submission" date="2018-07" db="EMBL/GenBank/DDBJ databases">
        <title>A high quality draft genome assembly of the barn swallow (H. rustica rustica).</title>
        <authorList>
            <person name="Formenti G."/>
            <person name="Chiara M."/>
            <person name="Poveda L."/>
            <person name="Francoijs K.-J."/>
            <person name="Bonisoli-Alquati A."/>
            <person name="Canova L."/>
            <person name="Gianfranceschi L."/>
            <person name="Horner D.S."/>
            <person name="Saino N."/>
        </authorList>
    </citation>
    <scope>NUCLEOTIDE SEQUENCE [LARGE SCALE GENOMIC DNA]</scope>
    <source>
        <strain evidence="1">Chelidonia</strain>
        <tissue evidence="1">Blood</tissue>
    </source>
</reference>
<dbReference type="STRING" id="333673.A0A3M0KPS7"/>
<gene>
    <name evidence="1" type="ORF">DUI87_07246</name>
</gene>
<name>A0A3M0KPS7_HIRRU</name>
<dbReference type="EMBL" id="QRBI01000104">
    <property type="protein sequence ID" value="RMC15066.1"/>
    <property type="molecule type" value="Genomic_DNA"/>
</dbReference>
<evidence type="ECO:0000313" key="2">
    <source>
        <dbReference type="Proteomes" id="UP000269221"/>
    </source>
</evidence>
<dbReference type="Proteomes" id="UP000269221">
    <property type="component" value="Unassembled WGS sequence"/>
</dbReference>
<evidence type="ECO:0000313" key="1">
    <source>
        <dbReference type="EMBL" id="RMC15066.1"/>
    </source>
</evidence>
<keyword evidence="2" id="KW-1185">Reference proteome</keyword>
<protein>
    <submittedName>
        <fullName evidence="1">Uncharacterized protein</fullName>
    </submittedName>
</protein>
<organism evidence="1 2">
    <name type="scientific">Hirundo rustica rustica</name>
    <dbReference type="NCBI Taxonomy" id="333673"/>
    <lineage>
        <taxon>Eukaryota</taxon>
        <taxon>Metazoa</taxon>
        <taxon>Chordata</taxon>
        <taxon>Craniata</taxon>
        <taxon>Vertebrata</taxon>
        <taxon>Euteleostomi</taxon>
        <taxon>Archelosauria</taxon>
        <taxon>Archosauria</taxon>
        <taxon>Dinosauria</taxon>
        <taxon>Saurischia</taxon>
        <taxon>Theropoda</taxon>
        <taxon>Coelurosauria</taxon>
        <taxon>Aves</taxon>
        <taxon>Neognathae</taxon>
        <taxon>Neoaves</taxon>
        <taxon>Telluraves</taxon>
        <taxon>Australaves</taxon>
        <taxon>Passeriformes</taxon>
        <taxon>Sylvioidea</taxon>
        <taxon>Hirundinidae</taxon>
        <taxon>Hirundo</taxon>
    </lineage>
</organism>
<comment type="caution">
    <text evidence="1">The sequence shown here is derived from an EMBL/GenBank/DDBJ whole genome shotgun (WGS) entry which is preliminary data.</text>
</comment>
<dbReference type="AlphaFoldDB" id="A0A3M0KPS7"/>
<sequence length="155" mass="17225">MPQMLLTDMSGLLSTCNYEKTIVPCLKRKENVLKKADKISYPPNKTISLVKVQKDDGGVDTFSMFVDGTKLGGVADMPEGHVAIQRDLNRLEKQADQNLTMSHKVNCRVLHLGSNHTRWCGLGTAQLENSSAEKDLEVPVHNRLNMGQHALRKGK</sequence>
<accession>A0A3M0KPS7</accession>
<proteinExistence type="predicted"/>